<dbReference type="Proteomes" id="UP000234971">
    <property type="component" value="Unassembled WGS sequence"/>
</dbReference>
<dbReference type="AlphaFoldDB" id="A0A2I1Z2F5"/>
<proteinExistence type="predicted"/>
<dbReference type="RefSeq" id="WP_017649868.1">
    <property type="nucleotide sequence ID" value="NZ_PKIE01000001.1"/>
</dbReference>
<dbReference type="EMBL" id="PKIE01000001">
    <property type="protein sequence ID" value="PLA61299.1"/>
    <property type="molecule type" value="Genomic_DNA"/>
</dbReference>
<reference evidence="1 2" key="1">
    <citation type="submission" date="2017-12" db="EMBL/GenBank/DDBJ databases">
        <title>Phylogenetic diversity of female urinary microbiome.</title>
        <authorList>
            <person name="Thomas-White K."/>
            <person name="Wolfe A.J."/>
        </authorList>
    </citation>
    <scope>NUCLEOTIDE SEQUENCE [LARGE SCALE GENOMIC DNA]</scope>
    <source>
        <strain evidence="1 2">UMB1341</strain>
    </source>
</reference>
<organism evidence="1 2">
    <name type="scientific">Streptococcus mitis</name>
    <dbReference type="NCBI Taxonomy" id="28037"/>
    <lineage>
        <taxon>Bacteria</taxon>
        <taxon>Bacillati</taxon>
        <taxon>Bacillota</taxon>
        <taxon>Bacilli</taxon>
        <taxon>Lactobacillales</taxon>
        <taxon>Streptococcaceae</taxon>
        <taxon>Streptococcus</taxon>
        <taxon>Streptococcus mitis group</taxon>
    </lineage>
</organism>
<evidence type="ECO:0000313" key="1">
    <source>
        <dbReference type="EMBL" id="PLA61299.1"/>
    </source>
</evidence>
<protein>
    <submittedName>
        <fullName evidence="1">Uncharacterized protein</fullName>
    </submittedName>
</protein>
<gene>
    <name evidence="1" type="ORF">CYK18_03660</name>
</gene>
<evidence type="ECO:0000313" key="2">
    <source>
        <dbReference type="Proteomes" id="UP000234971"/>
    </source>
</evidence>
<sequence>MEYKVELSSIDNFKAWSGARETLDTVRERGGIDQLTSLCEDVFSGSTPTEGQINDWLWFDDDYIYQALGYHDLIEE</sequence>
<name>A0A2I1Z2F5_STRMT</name>
<accession>A0A2I1Z2F5</accession>
<comment type="caution">
    <text evidence="1">The sequence shown here is derived from an EMBL/GenBank/DDBJ whole genome shotgun (WGS) entry which is preliminary data.</text>
</comment>
<dbReference type="GeneID" id="93935714"/>